<dbReference type="EMBL" id="JAVLET010000014">
    <property type="protein sequence ID" value="KAL0466047.1"/>
    <property type="molecule type" value="Genomic_DNA"/>
</dbReference>
<feature type="transmembrane region" description="Helical" evidence="2">
    <location>
        <begin position="302"/>
        <end position="322"/>
    </location>
</feature>
<comment type="caution">
    <text evidence="3">The sequence shown here is derived from an EMBL/GenBank/DDBJ whole genome shotgun (WGS) entry which is preliminary data.</text>
</comment>
<proteinExistence type="predicted"/>
<sequence length="336" mass="37425">MEFSEDNTSPQQESFQPKYMEEKAMEEGPAVESSEDNHLQEDAFSPAPEDEIYMEDWPVVERAPAVMEETTVMEKELEPSVTEWLPIAEGSPIVEGSPTLEGEGSPNVEWSPISEKESVLKEETVEERASSPSIETPYFRIDTPAITEQASRVIEKAPVLEEPYVAEKPPVVEKPSVQPVVEKMPSLGKTHATEEKHIVSKKPAVEKNHAPAEKKAPIVEKTPFVPNTPSHIAGKALLIEKMSVMKETPFVNKVHVPIMQKVKVPVVLKTTVSKMTPLVEKFRKEIRALQNYQEVPSAAEPAAAISVLFLFALYTTLFTLIFRLNASSVLLFLPLL</sequence>
<keyword evidence="2" id="KW-0812">Transmembrane</keyword>
<accession>A0ABR3D156</accession>
<keyword evidence="2" id="KW-1133">Transmembrane helix</keyword>
<organism evidence="3 4">
    <name type="scientific">Neurospora intermedia</name>
    <dbReference type="NCBI Taxonomy" id="5142"/>
    <lineage>
        <taxon>Eukaryota</taxon>
        <taxon>Fungi</taxon>
        <taxon>Dikarya</taxon>
        <taxon>Ascomycota</taxon>
        <taxon>Pezizomycotina</taxon>
        <taxon>Sordariomycetes</taxon>
        <taxon>Sordariomycetidae</taxon>
        <taxon>Sordariales</taxon>
        <taxon>Sordariaceae</taxon>
        <taxon>Neurospora</taxon>
    </lineage>
</organism>
<gene>
    <name evidence="3" type="ORF">QR685DRAFT_451644</name>
</gene>
<keyword evidence="2" id="KW-0472">Membrane</keyword>
<evidence type="ECO:0000256" key="2">
    <source>
        <dbReference type="SAM" id="Phobius"/>
    </source>
</evidence>
<feature type="compositionally biased region" description="Polar residues" evidence="1">
    <location>
        <begin position="1"/>
        <end position="15"/>
    </location>
</feature>
<evidence type="ECO:0000313" key="4">
    <source>
        <dbReference type="Proteomes" id="UP001451303"/>
    </source>
</evidence>
<evidence type="ECO:0000256" key="1">
    <source>
        <dbReference type="SAM" id="MobiDB-lite"/>
    </source>
</evidence>
<name>A0ABR3D156_NEUIN</name>
<protein>
    <submittedName>
        <fullName evidence="3">Uncharacterized protein</fullName>
    </submittedName>
</protein>
<evidence type="ECO:0000313" key="3">
    <source>
        <dbReference type="EMBL" id="KAL0466047.1"/>
    </source>
</evidence>
<dbReference type="Proteomes" id="UP001451303">
    <property type="component" value="Unassembled WGS sequence"/>
</dbReference>
<feature type="region of interest" description="Disordered" evidence="1">
    <location>
        <begin position="91"/>
        <end position="110"/>
    </location>
</feature>
<reference evidence="3 4" key="1">
    <citation type="submission" date="2023-09" db="EMBL/GenBank/DDBJ databases">
        <title>Multi-omics analysis of a traditional fermented food reveals byproduct-associated fungal strains for waste-to-food upcycling.</title>
        <authorList>
            <consortium name="Lawrence Berkeley National Laboratory"/>
            <person name="Rekdal V.M."/>
            <person name="Villalobos-Escobedo J.M."/>
            <person name="Rodriguez-Valeron N."/>
            <person name="Garcia M.O."/>
            <person name="Vasquez D.P."/>
            <person name="Damayanti I."/>
            <person name="Sorensen P.M."/>
            <person name="Baidoo E.E."/>
            <person name="De Carvalho A.C."/>
            <person name="Riley R."/>
            <person name="Lipzen A."/>
            <person name="He G."/>
            <person name="Yan M."/>
            <person name="Haridas S."/>
            <person name="Daum C."/>
            <person name="Yoshinaga Y."/>
            <person name="Ng V."/>
            <person name="Grigoriev I.V."/>
            <person name="Munk R."/>
            <person name="Nuraida L."/>
            <person name="Wijaya C.H."/>
            <person name="Morales P.-C."/>
            <person name="Keasling J.D."/>
        </authorList>
    </citation>
    <scope>NUCLEOTIDE SEQUENCE [LARGE SCALE GENOMIC DNA]</scope>
    <source>
        <strain evidence="3 4">FGSC 2613</strain>
    </source>
</reference>
<feature type="region of interest" description="Disordered" evidence="1">
    <location>
        <begin position="1"/>
        <end position="52"/>
    </location>
</feature>
<keyword evidence="4" id="KW-1185">Reference proteome</keyword>